<comment type="caution">
    <text evidence="2">The sequence shown here is derived from an EMBL/GenBank/DDBJ whole genome shotgun (WGS) entry which is preliminary data.</text>
</comment>
<accession>A0AAW1KNR1</accession>
<proteinExistence type="predicted"/>
<evidence type="ECO:0000256" key="1">
    <source>
        <dbReference type="SAM" id="MobiDB-lite"/>
    </source>
</evidence>
<evidence type="ECO:0000313" key="3">
    <source>
        <dbReference type="Proteomes" id="UP001458880"/>
    </source>
</evidence>
<organism evidence="2 3">
    <name type="scientific">Popillia japonica</name>
    <name type="common">Japanese beetle</name>
    <dbReference type="NCBI Taxonomy" id="7064"/>
    <lineage>
        <taxon>Eukaryota</taxon>
        <taxon>Metazoa</taxon>
        <taxon>Ecdysozoa</taxon>
        <taxon>Arthropoda</taxon>
        <taxon>Hexapoda</taxon>
        <taxon>Insecta</taxon>
        <taxon>Pterygota</taxon>
        <taxon>Neoptera</taxon>
        <taxon>Endopterygota</taxon>
        <taxon>Coleoptera</taxon>
        <taxon>Polyphaga</taxon>
        <taxon>Scarabaeiformia</taxon>
        <taxon>Scarabaeidae</taxon>
        <taxon>Rutelinae</taxon>
        <taxon>Popillia</taxon>
    </lineage>
</organism>
<reference evidence="2 3" key="1">
    <citation type="journal article" date="2024" name="BMC Genomics">
        <title>De novo assembly and annotation of Popillia japonica's genome with initial clues to its potential as an invasive pest.</title>
        <authorList>
            <person name="Cucini C."/>
            <person name="Boschi S."/>
            <person name="Funari R."/>
            <person name="Cardaioli E."/>
            <person name="Iannotti N."/>
            <person name="Marturano G."/>
            <person name="Paoli F."/>
            <person name="Bruttini M."/>
            <person name="Carapelli A."/>
            <person name="Frati F."/>
            <person name="Nardi F."/>
        </authorList>
    </citation>
    <scope>NUCLEOTIDE SEQUENCE [LARGE SCALE GENOMIC DNA]</scope>
    <source>
        <strain evidence="2">DMR45628</strain>
    </source>
</reference>
<sequence length="139" mass="15557">MLISWLIYEGKSLKQYDRLWGRYQWDNGQRSKGEDESALGSHVNFLTTYVTEREDPTITNVGQLAAATTSSIPQKLDGTIAIQEATNVGQLAAATTSSIPQKLDGTIAIQEASRKRKPEVKRKRNAKPKKPKRTPKKKM</sequence>
<keyword evidence="3" id="KW-1185">Reference proteome</keyword>
<gene>
    <name evidence="2" type="ORF">QE152_g21595</name>
</gene>
<dbReference type="EMBL" id="JASPKY010000200">
    <property type="protein sequence ID" value="KAK9721343.1"/>
    <property type="molecule type" value="Genomic_DNA"/>
</dbReference>
<dbReference type="Proteomes" id="UP001458880">
    <property type="component" value="Unassembled WGS sequence"/>
</dbReference>
<protein>
    <submittedName>
        <fullName evidence="2">Uncharacterized protein</fullName>
    </submittedName>
</protein>
<feature type="compositionally biased region" description="Basic residues" evidence="1">
    <location>
        <begin position="114"/>
        <end position="139"/>
    </location>
</feature>
<evidence type="ECO:0000313" key="2">
    <source>
        <dbReference type="EMBL" id="KAK9721343.1"/>
    </source>
</evidence>
<dbReference type="AlphaFoldDB" id="A0AAW1KNR1"/>
<feature type="region of interest" description="Disordered" evidence="1">
    <location>
        <begin position="102"/>
        <end position="139"/>
    </location>
</feature>
<name>A0AAW1KNR1_POPJA</name>